<evidence type="ECO:0000313" key="2">
    <source>
        <dbReference type="Proteomes" id="UP001172101"/>
    </source>
</evidence>
<dbReference type="Proteomes" id="UP001172101">
    <property type="component" value="Unassembled WGS sequence"/>
</dbReference>
<dbReference type="PANTHER" id="PTHR10622:SF11">
    <property type="entry name" value="HET-DOMAIN-CONTAINING PROTEIN"/>
    <property type="match status" value="1"/>
</dbReference>
<dbReference type="PANTHER" id="PTHR10622">
    <property type="entry name" value="HET DOMAIN-CONTAINING PROTEIN"/>
    <property type="match status" value="1"/>
</dbReference>
<feature type="non-terminal residue" evidence="1">
    <location>
        <position position="59"/>
    </location>
</feature>
<name>A0AA40A6U2_9PEZI</name>
<accession>A0AA40A6U2</accession>
<dbReference type="RefSeq" id="XP_060293658.1">
    <property type="nucleotide sequence ID" value="XM_060447755.1"/>
</dbReference>
<proteinExistence type="predicted"/>
<dbReference type="EMBL" id="JAUIRO010000006">
    <property type="protein sequence ID" value="KAK0710354.1"/>
    <property type="molecule type" value="Genomic_DNA"/>
</dbReference>
<comment type="caution">
    <text evidence="1">The sequence shown here is derived from an EMBL/GenBank/DDBJ whole genome shotgun (WGS) entry which is preliminary data.</text>
</comment>
<gene>
    <name evidence="1" type="ORF">B0T26DRAFT_861707</name>
</gene>
<keyword evidence="2" id="KW-1185">Reference proteome</keyword>
<dbReference type="GeneID" id="85331025"/>
<sequence>MRLLERGDTGELRLTNPIPNDAIPEIPRYAILSHTWGDEEVSFEDMADGTAKKKAGYAK</sequence>
<organism evidence="1 2">
    <name type="scientific">Lasiosphaeria miniovina</name>
    <dbReference type="NCBI Taxonomy" id="1954250"/>
    <lineage>
        <taxon>Eukaryota</taxon>
        <taxon>Fungi</taxon>
        <taxon>Dikarya</taxon>
        <taxon>Ascomycota</taxon>
        <taxon>Pezizomycotina</taxon>
        <taxon>Sordariomycetes</taxon>
        <taxon>Sordariomycetidae</taxon>
        <taxon>Sordariales</taxon>
        <taxon>Lasiosphaeriaceae</taxon>
        <taxon>Lasiosphaeria</taxon>
    </lineage>
</organism>
<evidence type="ECO:0000313" key="1">
    <source>
        <dbReference type="EMBL" id="KAK0710354.1"/>
    </source>
</evidence>
<dbReference type="AlphaFoldDB" id="A0AA40A6U2"/>
<evidence type="ECO:0008006" key="3">
    <source>
        <dbReference type="Google" id="ProtNLM"/>
    </source>
</evidence>
<reference evidence="1" key="1">
    <citation type="submission" date="2023-06" db="EMBL/GenBank/DDBJ databases">
        <title>Genome-scale phylogeny and comparative genomics of the fungal order Sordariales.</title>
        <authorList>
            <consortium name="Lawrence Berkeley National Laboratory"/>
            <person name="Hensen N."/>
            <person name="Bonometti L."/>
            <person name="Westerberg I."/>
            <person name="Brannstrom I.O."/>
            <person name="Guillou S."/>
            <person name="Cros-Aarteil S."/>
            <person name="Calhoun S."/>
            <person name="Haridas S."/>
            <person name="Kuo A."/>
            <person name="Mondo S."/>
            <person name="Pangilinan J."/>
            <person name="Riley R."/>
            <person name="LaButti K."/>
            <person name="Andreopoulos B."/>
            <person name="Lipzen A."/>
            <person name="Chen C."/>
            <person name="Yanf M."/>
            <person name="Daum C."/>
            <person name="Ng V."/>
            <person name="Clum A."/>
            <person name="Steindorff A."/>
            <person name="Ohm R."/>
            <person name="Martin F."/>
            <person name="Silar P."/>
            <person name="Natvig D."/>
            <person name="Lalanne C."/>
            <person name="Gautier V."/>
            <person name="Ament-velasquez S.L."/>
            <person name="Kruys A."/>
            <person name="Hutchinson M.I."/>
            <person name="Powell A.J."/>
            <person name="Barry K."/>
            <person name="Miller A.N."/>
            <person name="Grigoriev I.V."/>
            <person name="Debuchy R."/>
            <person name="Gladieux P."/>
            <person name="Thoren M.H."/>
            <person name="Johannesson H."/>
        </authorList>
    </citation>
    <scope>NUCLEOTIDE SEQUENCE</scope>
    <source>
        <strain evidence="1">SMH2392-1A</strain>
    </source>
</reference>
<protein>
    <recommendedName>
        <fullName evidence="3">Heterokaryon incompatibility domain-containing protein</fullName>
    </recommendedName>
</protein>